<keyword evidence="1" id="KW-0677">Repeat</keyword>
<feature type="repeat" description="PPR" evidence="2">
    <location>
        <begin position="220"/>
        <end position="255"/>
    </location>
</feature>
<dbReference type="PROSITE" id="PS51375">
    <property type="entry name" value="PPR"/>
    <property type="match status" value="5"/>
</dbReference>
<dbReference type="EMBL" id="LFYR01000756">
    <property type="protein sequence ID" value="KMZ69687.1"/>
    <property type="molecule type" value="Genomic_DNA"/>
</dbReference>
<dbReference type="InterPro" id="IPR011990">
    <property type="entry name" value="TPR-like_helical_dom_sf"/>
</dbReference>
<feature type="repeat" description="PPR" evidence="2">
    <location>
        <begin position="117"/>
        <end position="151"/>
    </location>
</feature>
<dbReference type="Proteomes" id="UP000036987">
    <property type="component" value="Unassembled WGS sequence"/>
</dbReference>
<feature type="repeat" description="PPR" evidence="2">
    <location>
        <begin position="529"/>
        <end position="563"/>
    </location>
</feature>
<dbReference type="Pfam" id="PF01535">
    <property type="entry name" value="PPR"/>
    <property type="match status" value="4"/>
</dbReference>
<feature type="repeat" description="PPR" evidence="2">
    <location>
        <begin position="427"/>
        <end position="457"/>
    </location>
</feature>
<dbReference type="InterPro" id="IPR046960">
    <property type="entry name" value="PPR_At4g14850-like_plant"/>
</dbReference>
<accession>A0A0K9PN98</accession>
<dbReference type="FunFam" id="1.25.40.10:FF:000351">
    <property type="entry name" value="Pentatricopeptide repeat-containing protein"/>
    <property type="match status" value="1"/>
</dbReference>
<dbReference type="OMA" id="WSFIELH"/>
<dbReference type="GO" id="GO:0003723">
    <property type="term" value="F:RNA binding"/>
    <property type="evidence" value="ECO:0007669"/>
    <property type="project" value="InterPro"/>
</dbReference>
<dbReference type="AlphaFoldDB" id="A0A0K9PN98"/>
<dbReference type="PANTHER" id="PTHR47926">
    <property type="entry name" value="PENTATRICOPEPTIDE REPEAT-CONTAINING PROTEIN"/>
    <property type="match status" value="1"/>
</dbReference>
<reference evidence="4" key="1">
    <citation type="journal article" date="2016" name="Nature">
        <title>The genome of the seagrass Zostera marina reveals angiosperm adaptation to the sea.</title>
        <authorList>
            <person name="Olsen J.L."/>
            <person name="Rouze P."/>
            <person name="Verhelst B."/>
            <person name="Lin Y.-C."/>
            <person name="Bayer T."/>
            <person name="Collen J."/>
            <person name="Dattolo E."/>
            <person name="De Paoli E."/>
            <person name="Dittami S."/>
            <person name="Maumus F."/>
            <person name="Michel G."/>
            <person name="Kersting A."/>
            <person name="Lauritano C."/>
            <person name="Lohaus R."/>
            <person name="Toepel M."/>
            <person name="Tonon T."/>
            <person name="Vanneste K."/>
            <person name="Amirebrahimi M."/>
            <person name="Brakel J."/>
            <person name="Bostroem C."/>
            <person name="Chovatia M."/>
            <person name="Grimwood J."/>
            <person name="Jenkins J.W."/>
            <person name="Jueterbock A."/>
            <person name="Mraz A."/>
            <person name="Stam W.T."/>
            <person name="Tice H."/>
            <person name="Bornberg-Bauer E."/>
            <person name="Green P.J."/>
            <person name="Pearson G.A."/>
            <person name="Procaccini G."/>
            <person name="Duarte C.M."/>
            <person name="Schmutz J."/>
            <person name="Reusch T.B.H."/>
            <person name="Van de Peer Y."/>
        </authorList>
    </citation>
    <scope>NUCLEOTIDE SEQUENCE [LARGE SCALE GENOMIC DNA]</scope>
    <source>
        <strain evidence="4">cv. Finnish</strain>
    </source>
</reference>
<dbReference type="FunFam" id="1.25.40.10:FF:000285">
    <property type="entry name" value="Pentatricopeptide repeat-containing protein, chloroplastic"/>
    <property type="match status" value="1"/>
</dbReference>
<dbReference type="PANTHER" id="PTHR47926:SF451">
    <property type="entry name" value="TETRATRICOPEPTIDE-LIKE HELICAL DOMAIN SUPERFAMILY"/>
    <property type="match status" value="1"/>
</dbReference>
<evidence type="ECO:0000313" key="4">
    <source>
        <dbReference type="Proteomes" id="UP000036987"/>
    </source>
</evidence>
<dbReference type="GO" id="GO:0009451">
    <property type="term" value="P:RNA modification"/>
    <property type="evidence" value="ECO:0000318"/>
    <property type="project" value="GO_Central"/>
</dbReference>
<sequence length="758" mass="84000">MNHLRLPFPAPSSCSVSFRRSKSSDTYASRSQGWTTLLSTYTFFLTNRTTRPPPSLFPELLTSTSFPSDFGPMLHTHTILLGYTQDPYISSSLLSMYSKSGNVNTARKVFDVMPTKTVVPWTAMIGAYGQIKDTENAFSLFREMRRDGIEPNSVTALGLLSAVVSELDLVMCLHSWVINCGFDSDVVVVNKMLDVYLKCEGGIHLARNLFENMHSNRRRDVVTWNSMISGYSKDSDLRECVLLFHKMRKEDGINPDHQTFGSILPLATTSGDHLRSVQVLREVHAQIITTGFYSHIHLCTTLMTMYMKCKDLDSGLILFRRTPQKDVIFWTSMISGLIRNERSDEAMSIFRIMLQEGVTPSNATLATLLAGCADLGSNSYGISIHGHIVRQGITLDRVAKNSLVTLYAKCGRISSSRICFDSIPDKDVVSWNAMVSAYGQNGYLQDAANLFTEMRYSSNIQPDQITTVALLQASAALGILQFGRSIHCFIIQTIELSGIAITTALLDMYSKSGDLSSAQRCFDGSNHHDVISWTAIISAYGINGIGEAAIRLYSEFLQTNQKPNHIMLLTVLNACAHAGLVQAGLEIYQAMIRNFCIEPTVEHLACIIDLLCRAGMISEALTVLKSTSHPPNADVLGILLDACRHHKTNAGNDLTSTEIASEMAAMNLTSAGSYVQLAQSHAAGRRWDCVEESWMRMRSLGLRKTPAWSFIDLNGAITSFFSGHDSHPRYEEILSVLWILDGEMKARQINDTFSMNGL</sequence>
<feature type="repeat" description="PPR" evidence="2">
    <location>
        <begin position="326"/>
        <end position="360"/>
    </location>
</feature>
<organism evidence="3 4">
    <name type="scientific">Zostera marina</name>
    <name type="common">Eelgrass</name>
    <dbReference type="NCBI Taxonomy" id="29655"/>
    <lineage>
        <taxon>Eukaryota</taxon>
        <taxon>Viridiplantae</taxon>
        <taxon>Streptophyta</taxon>
        <taxon>Embryophyta</taxon>
        <taxon>Tracheophyta</taxon>
        <taxon>Spermatophyta</taxon>
        <taxon>Magnoliopsida</taxon>
        <taxon>Liliopsida</taxon>
        <taxon>Zosteraceae</taxon>
        <taxon>Zostera</taxon>
    </lineage>
</organism>
<evidence type="ECO:0000313" key="3">
    <source>
        <dbReference type="EMBL" id="KMZ69687.1"/>
    </source>
</evidence>
<dbReference type="NCBIfam" id="TIGR00756">
    <property type="entry name" value="PPR"/>
    <property type="match status" value="4"/>
</dbReference>
<protein>
    <recommendedName>
        <fullName evidence="5">Pentatricopeptide repeat-containing protein</fullName>
    </recommendedName>
</protein>
<dbReference type="InterPro" id="IPR002885">
    <property type="entry name" value="PPR_rpt"/>
</dbReference>
<dbReference type="FunFam" id="1.25.40.10:FF:000090">
    <property type="entry name" value="Pentatricopeptide repeat-containing protein, chloroplastic"/>
    <property type="match status" value="1"/>
</dbReference>
<gene>
    <name evidence="3" type="ORF">ZOSMA_209G00200</name>
</gene>
<evidence type="ECO:0000256" key="2">
    <source>
        <dbReference type="PROSITE-ProRule" id="PRU00708"/>
    </source>
</evidence>
<dbReference type="FunFam" id="1.25.40.10:FF:000436">
    <property type="entry name" value="Pentatricopeptide repeat-containing protein At5g39350 family"/>
    <property type="match status" value="1"/>
</dbReference>
<comment type="caution">
    <text evidence="3">The sequence shown here is derived from an EMBL/GenBank/DDBJ whole genome shotgun (WGS) entry which is preliminary data.</text>
</comment>
<dbReference type="Gene3D" id="1.25.40.10">
    <property type="entry name" value="Tetratricopeptide repeat domain"/>
    <property type="match status" value="5"/>
</dbReference>
<proteinExistence type="predicted"/>
<evidence type="ECO:0008006" key="5">
    <source>
        <dbReference type="Google" id="ProtNLM"/>
    </source>
</evidence>
<keyword evidence="4" id="KW-1185">Reference proteome</keyword>
<evidence type="ECO:0000256" key="1">
    <source>
        <dbReference type="ARBA" id="ARBA00022737"/>
    </source>
</evidence>
<dbReference type="OrthoDB" id="185373at2759"/>
<name>A0A0K9PN98_ZOSMR</name>
<dbReference type="Pfam" id="PF13041">
    <property type="entry name" value="PPR_2"/>
    <property type="match status" value="4"/>
</dbReference>